<comment type="subcellular location">
    <subcellularLocation>
        <location evidence="1">Membrane</location>
        <topology evidence="1">Multi-pass membrane protein</topology>
    </subcellularLocation>
</comment>
<dbReference type="AlphaFoldDB" id="A0A836EXG4"/>
<gene>
    <name evidence="7" type="primary">Slc36a4_4</name>
    <name evidence="7" type="ORF">G6Z75_0000276</name>
</gene>
<feature type="transmembrane region" description="Helical" evidence="5">
    <location>
        <begin position="344"/>
        <end position="364"/>
    </location>
</feature>
<evidence type="ECO:0000313" key="8">
    <source>
        <dbReference type="Proteomes" id="UP000667349"/>
    </source>
</evidence>
<feature type="transmembrane region" description="Helical" evidence="5">
    <location>
        <begin position="150"/>
        <end position="177"/>
    </location>
</feature>
<evidence type="ECO:0000256" key="2">
    <source>
        <dbReference type="ARBA" id="ARBA00022692"/>
    </source>
</evidence>
<reference evidence="7" key="1">
    <citation type="submission" date="2020-02" db="EMBL/GenBank/DDBJ databases">
        <title>Relaxed selection underlies rapid genomic changes in the transitions from sociality to social parasitism in ants.</title>
        <authorList>
            <person name="Bi X."/>
        </authorList>
    </citation>
    <scope>NUCLEOTIDE SEQUENCE</scope>
    <source>
        <strain evidence="7">BGI-DK2013a</strain>
        <tissue evidence="7">Whole body</tissue>
    </source>
</reference>
<feature type="transmembrane region" description="Helical" evidence="5">
    <location>
        <begin position="384"/>
        <end position="405"/>
    </location>
</feature>
<dbReference type="Pfam" id="PF01490">
    <property type="entry name" value="Aa_trans"/>
    <property type="match status" value="1"/>
</dbReference>
<protein>
    <submittedName>
        <fullName evidence="7">S36A4 protein</fullName>
    </submittedName>
</protein>
<evidence type="ECO:0000256" key="3">
    <source>
        <dbReference type="ARBA" id="ARBA00022989"/>
    </source>
</evidence>
<dbReference type="GO" id="GO:0005774">
    <property type="term" value="C:vacuolar membrane"/>
    <property type="evidence" value="ECO:0007669"/>
    <property type="project" value="TreeGrafter"/>
</dbReference>
<evidence type="ECO:0000313" key="7">
    <source>
        <dbReference type="EMBL" id="KAG5309623.1"/>
    </source>
</evidence>
<feature type="non-terminal residue" evidence="7">
    <location>
        <position position="1"/>
    </location>
</feature>
<dbReference type="GO" id="GO:0015179">
    <property type="term" value="F:L-amino acid transmembrane transporter activity"/>
    <property type="evidence" value="ECO:0007669"/>
    <property type="project" value="TreeGrafter"/>
</dbReference>
<evidence type="ECO:0000256" key="5">
    <source>
        <dbReference type="SAM" id="Phobius"/>
    </source>
</evidence>
<feature type="transmembrane region" description="Helical" evidence="5">
    <location>
        <begin position="611"/>
        <end position="637"/>
    </location>
</feature>
<dbReference type="InterPro" id="IPR013057">
    <property type="entry name" value="AA_transpt_TM"/>
</dbReference>
<proteinExistence type="predicted"/>
<evidence type="ECO:0000256" key="1">
    <source>
        <dbReference type="ARBA" id="ARBA00004141"/>
    </source>
</evidence>
<dbReference type="EMBL" id="JAANHZ010000572">
    <property type="protein sequence ID" value="KAG5309623.1"/>
    <property type="molecule type" value="Genomic_DNA"/>
</dbReference>
<feature type="domain" description="Amino acid transporter transmembrane" evidence="6">
    <location>
        <begin position="128"/>
        <end position="483"/>
    </location>
</feature>
<accession>A0A836EXG4</accession>
<feature type="transmembrane region" description="Helical" evidence="5">
    <location>
        <begin position="425"/>
        <end position="442"/>
    </location>
</feature>
<keyword evidence="2 5" id="KW-0812">Transmembrane</keyword>
<feature type="transmembrane region" description="Helical" evidence="5">
    <location>
        <begin position="310"/>
        <end position="332"/>
    </location>
</feature>
<sequence>MRFRHSYQGGCDKYNDKSEVHVTGNDSISLLSSLLYRQLAKYESHIHCRSSCSSPIPAKSLVFDIGIGLLWCCGTVRTATKTGPDSYYEHCPSTAAVQVSNMNPASATSWKNGNSGLSLLFATLCIIDIFGVFPIIALPRSIVQCGLYGIPLVLVVFGLQIYTAILLGRSWIIAIALDPQISQKNRYPLAAVTELTMGQRARSIVTLFLDLTVFGCSIPNLLVASQNLHLFGLKVSGQHFDLSFCYWLLIVGLLLCPLMWLGSPQDMKLVAMCSSITVTLTAILIWWSIANDDRAFNVTPITSSPTWDKFISGYGMLAFQFDVHPTLMTIQVDMRHPRDIDKAIFFSFMASGSLFIITACLAAWKYGGNITANILEAVPSGSVANIVILLAALQLCFSSVIGYSALFQHLEDQWNIQRTFGWKRCAMRSAVVFLSVVVGESVPRFDIVMALIGGSLTGSLVFVLPPLIYIRALALKKQSNHAIAEEQIYPGSRKRFNGEEQHLMDPEAHSRSIYYGFLSATNNSRSYTYLYFNNLDEETNSHSSEFDNYYEDEHKDEVTQIPMTSTCQEDQPLLDATEPTRSRIRKFTNDSQEQTAETVVKRKNVWNLEKAINYFDYFIVTIGIVITLSSTYVNIWYTIRYVRFTPPCIINATWDKPS</sequence>
<organism evidence="7 8">
    <name type="scientific">Acromyrmex insinuator</name>
    <dbReference type="NCBI Taxonomy" id="230686"/>
    <lineage>
        <taxon>Eukaryota</taxon>
        <taxon>Metazoa</taxon>
        <taxon>Ecdysozoa</taxon>
        <taxon>Arthropoda</taxon>
        <taxon>Hexapoda</taxon>
        <taxon>Insecta</taxon>
        <taxon>Pterygota</taxon>
        <taxon>Neoptera</taxon>
        <taxon>Endopterygota</taxon>
        <taxon>Hymenoptera</taxon>
        <taxon>Apocrita</taxon>
        <taxon>Aculeata</taxon>
        <taxon>Formicoidea</taxon>
        <taxon>Formicidae</taxon>
        <taxon>Myrmicinae</taxon>
        <taxon>Acromyrmex</taxon>
    </lineage>
</organism>
<feature type="transmembrane region" description="Helical" evidence="5">
    <location>
        <begin position="244"/>
        <end position="262"/>
    </location>
</feature>
<evidence type="ECO:0000256" key="4">
    <source>
        <dbReference type="ARBA" id="ARBA00023136"/>
    </source>
</evidence>
<keyword evidence="4 5" id="KW-0472">Membrane</keyword>
<comment type="caution">
    <text evidence="7">The sequence shown here is derived from an EMBL/GenBank/DDBJ whole genome shotgun (WGS) entry which is preliminary data.</text>
</comment>
<dbReference type="Proteomes" id="UP000667349">
    <property type="component" value="Unassembled WGS sequence"/>
</dbReference>
<feature type="transmembrane region" description="Helical" evidence="5">
    <location>
        <begin position="448"/>
        <end position="470"/>
    </location>
</feature>
<dbReference type="PANTHER" id="PTHR22950">
    <property type="entry name" value="AMINO ACID TRANSPORTER"/>
    <property type="match status" value="1"/>
</dbReference>
<keyword evidence="8" id="KW-1185">Reference proteome</keyword>
<feature type="transmembrane region" description="Helical" evidence="5">
    <location>
        <begin position="117"/>
        <end position="138"/>
    </location>
</feature>
<name>A0A836EXG4_9HYME</name>
<keyword evidence="3 5" id="KW-1133">Transmembrane helix</keyword>
<evidence type="ECO:0000259" key="6">
    <source>
        <dbReference type="Pfam" id="PF01490"/>
    </source>
</evidence>
<feature type="transmembrane region" description="Helical" evidence="5">
    <location>
        <begin position="269"/>
        <end position="290"/>
    </location>
</feature>
<feature type="non-terminal residue" evidence="7">
    <location>
        <position position="658"/>
    </location>
</feature>
<feature type="transmembrane region" description="Helical" evidence="5">
    <location>
        <begin position="204"/>
        <end position="224"/>
    </location>
</feature>
<dbReference type="PANTHER" id="PTHR22950:SF703">
    <property type="entry name" value="AMINO ACID TRANSPORTER TRANSMEMBRANE DOMAIN-CONTAINING PROTEIN"/>
    <property type="match status" value="1"/>
</dbReference>